<accession>A0A1L7NPT6</accession>
<dbReference type="RefSeq" id="WP_096427207.1">
    <property type="nucleotide sequence ID" value="NZ_AP015032.1"/>
</dbReference>
<gene>
    <name evidence="1" type="ORF">KF715C_pC570</name>
</gene>
<evidence type="ECO:0000313" key="1">
    <source>
        <dbReference type="EMBL" id="BAW27490.1"/>
    </source>
</evidence>
<dbReference type="AlphaFoldDB" id="A0A1L7NPT6"/>
<reference evidence="1 2" key="1">
    <citation type="submission" date="2015-11" db="EMBL/GenBank/DDBJ databases">
        <title>Complete genome sequencing of a biphenyl-degrading bacterium, Pseudomonas putida KF715 (=NBRC110667).</title>
        <authorList>
            <person name="Suenaga H."/>
            <person name="Fujihara N."/>
            <person name="Watanabe T."/>
            <person name="Hirose J."/>
            <person name="Kimura N."/>
            <person name="Yamazoe A."/>
            <person name="Hosoyama A."/>
            <person name="Shimodaira J."/>
            <person name="Furukawa K."/>
        </authorList>
    </citation>
    <scope>NUCLEOTIDE SEQUENCE [LARGE SCALE GENOMIC DNA]</scope>
    <source>
        <strain evidence="1 2">KF715</strain>
        <plasmid evidence="2">Plasmid pkf715c dna</plasmid>
    </source>
</reference>
<proteinExistence type="predicted"/>
<keyword evidence="1" id="KW-0614">Plasmid</keyword>
<protein>
    <submittedName>
        <fullName evidence="1">Uncharacterized protein</fullName>
    </submittedName>
</protein>
<dbReference type="Proteomes" id="UP000218731">
    <property type="component" value="Plasmid pKF715C"/>
</dbReference>
<geneLocation type="plasmid" evidence="2">
    <name>pkf715c dna</name>
</geneLocation>
<evidence type="ECO:0000313" key="2">
    <source>
        <dbReference type="Proteomes" id="UP000218731"/>
    </source>
</evidence>
<organism evidence="1 2">
    <name type="scientific">Pseudomonas putida</name>
    <name type="common">Arthrobacter siderocapsulatus</name>
    <dbReference type="NCBI Taxonomy" id="303"/>
    <lineage>
        <taxon>Bacteria</taxon>
        <taxon>Pseudomonadati</taxon>
        <taxon>Pseudomonadota</taxon>
        <taxon>Gammaproteobacteria</taxon>
        <taxon>Pseudomonadales</taxon>
        <taxon>Pseudomonadaceae</taxon>
        <taxon>Pseudomonas</taxon>
    </lineage>
</organism>
<dbReference type="EMBL" id="AP015032">
    <property type="protein sequence ID" value="BAW27490.1"/>
    <property type="molecule type" value="Genomic_DNA"/>
</dbReference>
<name>A0A1L7NPT6_PSEPU</name>
<sequence>MLNRVAITVNRANRQRTLREPNRLDCVLFTKQVERTNATPDPYDDEDEPGTLGGAKVLSDEDEVNYTWVEACEAVIHFSQGYAAPLGNTSDDGAYLDYSEGVLEASIEPVADPGTDKYVLPDKRMLVAVLVGGGVIVNFEIVGVTGHLNISPYTRKYLLNPRPDEAATQGL</sequence>